<dbReference type="CDD" id="cd10719">
    <property type="entry name" value="DnaJ_zf"/>
    <property type="match status" value="1"/>
</dbReference>
<evidence type="ECO:0000256" key="4">
    <source>
        <dbReference type="ARBA" id="ARBA00022833"/>
    </source>
</evidence>
<evidence type="ECO:0000256" key="3">
    <source>
        <dbReference type="ARBA" id="ARBA00022771"/>
    </source>
</evidence>
<dbReference type="PROSITE" id="PS00636">
    <property type="entry name" value="DNAJ_1"/>
    <property type="match status" value="1"/>
</dbReference>
<dbReference type="InterPro" id="IPR018253">
    <property type="entry name" value="DnaJ_domain_CS"/>
</dbReference>
<evidence type="ECO:0000256" key="5">
    <source>
        <dbReference type="PROSITE-ProRule" id="PRU00546"/>
    </source>
</evidence>
<dbReference type="FunFam" id="2.10.230.10:FF:000001">
    <property type="entry name" value="DnaJ subfamily A member 2"/>
    <property type="match status" value="1"/>
</dbReference>
<dbReference type="PROSITE" id="PS51188">
    <property type="entry name" value="ZF_CR"/>
    <property type="match status" value="1"/>
</dbReference>
<dbReference type="InterPro" id="IPR001623">
    <property type="entry name" value="DnaJ_domain"/>
</dbReference>
<dbReference type="OrthoDB" id="550424at2759"/>
<comment type="caution">
    <text evidence="9">The sequence shown here is derived from an EMBL/GenBank/DDBJ whole genome shotgun (WGS) entry which is preliminary data.</text>
</comment>
<dbReference type="GO" id="GO:0009408">
    <property type="term" value="P:response to heat"/>
    <property type="evidence" value="ECO:0007669"/>
    <property type="project" value="InterPro"/>
</dbReference>
<dbReference type="VEuPathDB" id="TriTrypDB:Lsey_0014_0130"/>
<keyword evidence="3 5" id="KW-0863">Zinc-finger</keyword>
<keyword evidence="9" id="KW-0346">Stress response</keyword>
<proteinExistence type="inferred from homology"/>
<dbReference type="Proteomes" id="UP000038009">
    <property type="component" value="Unassembled WGS sequence"/>
</dbReference>
<dbReference type="Gene3D" id="2.10.230.10">
    <property type="entry name" value="Heat shock protein DnaJ, cysteine-rich domain"/>
    <property type="match status" value="1"/>
</dbReference>
<dbReference type="InterPro" id="IPR036410">
    <property type="entry name" value="HSP_DnaJ_Cys-rich_dom_sf"/>
</dbReference>
<dbReference type="PRINTS" id="PR00625">
    <property type="entry name" value="JDOMAIN"/>
</dbReference>
<evidence type="ECO:0000256" key="2">
    <source>
        <dbReference type="ARBA" id="ARBA00022737"/>
    </source>
</evidence>
<dbReference type="SMART" id="SM00271">
    <property type="entry name" value="DnaJ"/>
    <property type="match status" value="1"/>
</dbReference>
<name>A0A0N1I2U4_LEPSE</name>
<sequence length="398" mass="43719">MVKETAYYDALGVKPDAGDDEIKRAYRKLALKYHPDKNTDPGAQEKFKEVSVAYEVLSDPEKRKRYDQFGKDAAEMEGGGMDPSDIFASFFGGGGRPRGEPKPKDIVHELPVPLDALYCGKTIKLAITRDRLCTQCNGTGSKVAGVSATCKDCGGRGVRMVTRQLQPGFIQQMQVACPTCRGKGTNLREEDKCMGCRGGQSIKDKKIFEVVVEKGMHRGDSVTFTGEGDQIPGVKLSGDIIIILDQKPHPTFTRKGNHLFMEHTISLAEALTGFSMNVTQLDGRKLRVSSPPGSVVDPSTMYSVPREGMPVAKTGGMERGDLVIRFRVVFPKTLEEGAIPELRKVLGYPPQPTAEAESEPHTLQVSHIDFEKEARRNAYDDDDTEQQPRVHTAGCAQQ</sequence>
<dbReference type="InterPro" id="IPR036869">
    <property type="entry name" value="J_dom_sf"/>
</dbReference>
<dbReference type="GO" id="GO:0006457">
    <property type="term" value="P:protein folding"/>
    <property type="evidence" value="ECO:0007669"/>
    <property type="project" value="InterPro"/>
</dbReference>
<dbReference type="Gene3D" id="2.60.260.20">
    <property type="entry name" value="Urease metallochaperone UreE, N-terminal domain"/>
    <property type="match status" value="2"/>
</dbReference>
<evidence type="ECO:0000313" key="9">
    <source>
        <dbReference type="EMBL" id="KPI89890.1"/>
    </source>
</evidence>
<dbReference type="EMBL" id="LJSK01000014">
    <property type="protein sequence ID" value="KPI89890.1"/>
    <property type="molecule type" value="Genomic_DNA"/>
</dbReference>
<evidence type="ECO:0000256" key="1">
    <source>
        <dbReference type="ARBA" id="ARBA00022723"/>
    </source>
</evidence>
<keyword evidence="10" id="KW-1185">Reference proteome</keyword>
<accession>A0A0N1I2U4</accession>
<evidence type="ECO:0000259" key="7">
    <source>
        <dbReference type="PROSITE" id="PS50076"/>
    </source>
</evidence>
<reference evidence="9 10" key="1">
    <citation type="journal article" date="2015" name="PLoS Pathog.">
        <title>Leptomonas seymouri: Adaptations to the Dixenous Life Cycle Analyzed by Genome Sequencing, Transcriptome Profiling and Co-infection with Leishmania donovani.</title>
        <authorList>
            <person name="Kraeva N."/>
            <person name="Butenko A."/>
            <person name="Hlavacova J."/>
            <person name="Kostygov A."/>
            <person name="Myskova J."/>
            <person name="Grybchuk D."/>
            <person name="Lestinova T."/>
            <person name="Votypka J."/>
            <person name="Volf P."/>
            <person name="Opperdoes F."/>
            <person name="Flegontov P."/>
            <person name="Lukes J."/>
            <person name="Yurchenko V."/>
        </authorList>
    </citation>
    <scope>NUCLEOTIDE SEQUENCE [LARGE SCALE GENOMIC DNA]</scope>
    <source>
        <strain evidence="9 10">ATCC 30220</strain>
    </source>
</reference>
<dbReference type="CDD" id="cd10747">
    <property type="entry name" value="DnaJ_C"/>
    <property type="match status" value="1"/>
</dbReference>
<dbReference type="InterPro" id="IPR008971">
    <property type="entry name" value="HSP40/DnaJ_pept-bd"/>
</dbReference>
<feature type="domain" description="CR-type" evidence="8">
    <location>
        <begin position="120"/>
        <end position="205"/>
    </location>
</feature>
<keyword evidence="2" id="KW-0677">Repeat</keyword>
<dbReference type="GO" id="GO:0030544">
    <property type="term" value="F:Hsp70 protein binding"/>
    <property type="evidence" value="ECO:0007669"/>
    <property type="project" value="InterPro"/>
</dbReference>
<gene>
    <name evidence="9" type="ORF">ABL78_0962</name>
</gene>
<dbReference type="GO" id="GO:0051082">
    <property type="term" value="F:unfolded protein binding"/>
    <property type="evidence" value="ECO:0007669"/>
    <property type="project" value="InterPro"/>
</dbReference>
<dbReference type="InterPro" id="IPR012724">
    <property type="entry name" value="DnaJ"/>
</dbReference>
<dbReference type="Gene3D" id="1.10.287.110">
    <property type="entry name" value="DnaJ domain"/>
    <property type="match status" value="1"/>
</dbReference>
<dbReference type="Pfam" id="PF01556">
    <property type="entry name" value="DnaJ_C"/>
    <property type="match status" value="1"/>
</dbReference>
<dbReference type="FunFam" id="2.60.260.20:FF:000033">
    <property type="entry name" value="DnaJ family protein"/>
    <property type="match status" value="1"/>
</dbReference>
<dbReference type="SUPFAM" id="SSF57938">
    <property type="entry name" value="DnaJ/Hsp40 cysteine-rich domain"/>
    <property type="match status" value="1"/>
</dbReference>
<dbReference type="Pfam" id="PF00684">
    <property type="entry name" value="DnaJ_CXXCXGXG"/>
    <property type="match status" value="1"/>
</dbReference>
<organism evidence="9 10">
    <name type="scientific">Leptomonas seymouri</name>
    <dbReference type="NCBI Taxonomy" id="5684"/>
    <lineage>
        <taxon>Eukaryota</taxon>
        <taxon>Discoba</taxon>
        <taxon>Euglenozoa</taxon>
        <taxon>Kinetoplastea</taxon>
        <taxon>Metakinetoplastina</taxon>
        <taxon>Trypanosomatida</taxon>
        <taxon>Trypanosomatidae</taxon>
        <taxon>Leishmaniinae</taxon>
        <taxon>Leptomonas</taxon>
    </lineage>
</organism>
<feature type="domain" description="J" evidence="7">
    <location>
        <begin position="6"/>
        <end position="70"/>
    </location>
</feature>
<dbReference type="HAMAP" id="MF_01152">
    <property type="entry name" value="DnaJ"/>
    <property type="match status" value="1"/>
</dbReference>
<dbReference type="InterPro" id="IPR044713">
    <property type="entry name" value="DNJA1/2-like"/>
</dbReference>
<feature type="zinc finger region" description="CR-type" evidence="5">
    <location>
        <begin position="120"/>
        <end position="205"/>
    </location>
</feature>
<dbReference type="AlphaFoldDB" id="A0A0N1I2U4"/>
<evidence type="ECO:0000256" key="6">
    <source>
        <dbReference type="SAM" id="MobiDB-lite"/>
    </source>
</evidence>
<dbReference type="OMA" id="NALCTKC"/>
<dbReference type="InterPro" id="IPR001305">
    <property type="entry name" value="HSP_DnaJ_Cys-rich_dom"/>
</dbReference>
<dbReference type="GO" id="GO:0005524">
    <property type="term" value="F:ATP binding"/>
    <property type="evidence" value="ECO:0007669"/>
    <property type="project" value="InterPro"/>
</dbReference>
<dbReference type="PROSITE" id="PS50076">
    <property type="entry name" value="DNAJ_2"/>
    <property type="match status" value="1"/>
</dbReference>
<dbReference type="CDD" id="cd06257">
    <property type="entry name" value="DnaJ"/>
    <property type="match status" value="1"/>
</dbReference>
<evidence type="ECO:0000313" key="10">
    <source>
        <dbReference type="Proteomes" id="UP000038009"/>
    </source>
</evidence>
<evidence type="ECO:0000259" key="8">
    <source>
        <dbReference type="PROSITE" id="PS51188"/>
    </source>
</evidence>
<dbReference type="InterPro" id="IPR002939">
    <property type="entry name" value="DnaJ_C"/>
</dbReference>
<protein>
    <submittedName>
        <fullName evidence="9">Putative Heat shock protein DnaJ</fullName>
    </submittedName>
</protein>
<dbReference type="FunFam" id="1.10.287.110:FF:000074">
    <property type="entry name" value="Heat shock protein DNAJ, putative"/>
    <property type="match status" value="1"/>
</dbReference>
<dbReference type="GO" id="GO:0008270">
    <property type="term" value="F:zinc ion binding"/>
    <property type="evidence" value="ECO:0007669"/>
    <property type="project" value="UniProtKB-KW"/>
</dbReference>
<dbReference type="Pfam" id="PF00226">
    <property type="entry name" value="DnaJ"/>
    <property type="match status" value="1"/>
</dbReference>
<keyword evidence="1 5" id="KW-0479">Metal-binding</keyword>
<dbReference type="PANTHER" id="PTHR43888">
    <property type="entry name" value="DNAJ-LIKE-2, ISOFORM A-RELATED"/>
    <property type="match status" value="1"/>
</dbReference>
<dbReference type="SUPFAM" id="SSF49493">
    <property type="entry name" value="HSP40/DnaJ peptide-binding domain"/>
    <property type="match status" value="2"/>
</dbReference>
<feature type="region of interest" description="Disordered" evidence="6">
    <location>
        <begin position="373"/>
        <end position="398"/>
    </location>
</feature>
<keyword evidence="4 5" id="KW-0862">Zinc</keyword>
<dbReference type="SUPFAM" id="SSF46565">
    <property type="entry name" value="Chaperone J-domain"/>
    <property type="match status" value="1"/>
</dbReference>